<keyword evidence="2 4" id="KW-0808">Transferase</keyword>
<accession>A0ABT8E4L1</accession>
<dbReference type="PIRSF" id="PIRSF006078">
    <property type="entry name" value="GlxK"/>
    <property type="match status" value="1"/>
</dbReference>
<organism evidence="5 6">
    <name type="scientific">Fictibacillus terranigra</name>
    <dbReference type="NCBI Taxonomy" id="3058424"/>
    <lineage>
        <taxon>Bacteria</taxon>
        <taxon>Bacillati</taxon>
        <taxon>Bacillota</taxon>
        <taxon>Bacilli</taxon>
        <taxon>Bacillales</taxon>
        <taxon>Fictibacillaceae</taxon>
        <taxon>Fictibacillus</taxon>
    </lineage>
</organism>
<evidence type="ECO:0000256" key="1">
    <source>
        <dbReference type="ARBA" id="ARBA00006284"/>
    </source>
</evidence>
<dbReference type="InterPro" id="IPR018193">
    <property type="entry name" value="Glyc_kinase_flavodox-like_fold"/>
</dbReference>
<dbReference type="Gene3D" id="3.90.1510.10">
    <property type="entry name" value="Glycerate kinase, domain 2"/>
    <property type="match status" value="1"/>
</dbReference>
<evidence type="ECO:0000313" key="5">
    <source>
        <dbReference type="EMBL" id="MDN4072850.1"/>
    </source>
</evidence>
<dbReference type="Gene3D" id="3.40.50.10350">
    <property type="entry name" value="Glycerate kinase, domain 1"/>
    <property type="match status" value="1"/>
</dbReference>
<gene>
    <name evidence="5" type="ORF">QYF49_07375</name>
</gene>
<dbReference type="GO" id="GO:0008887">
    <property type="term" value="F:glycerate kinase activity"/>
    <property type="evidence" value="ECO:0007669"/>
    <property type="project" value="UniProtKB-EC"/>
</dbReference>
<dbReference type="RefSeq" id="WP_290398932.1">
    <property type="nucleotide sequence ID" value="NZ_JAUHLN010000001.1"/>
</dbReference>
<evidence type="ECO:0000256" key="2">
    <source>
        <dbReference type="ARBA" id="ARBA00022679"/>
    </source>
</evidence>
<dbReference type="InterPro" id="IPR036129">
    <property type="entry name" value="Glycerate_kinase_sf"/>
</dbReference>
<dbReference type="PANTHER" id="PTHR21599:SF0">
    <property type="entry name" value="GLYCERATE KINASE"/>
    <property type="match status" value="1"/>
</dbReference>
<name>A0ABT8E4L1_9BACL</name>
<comment type="similarity">
    <text evidence="1 4">Belongs to the glycerate kinase type-1 family.</text>
</comment>
<reference evidence="5" key="1">
    <citation type="submission" date="2023-06" db="EMBL/GenBank/DDBJ databases">
        <title>Draft Genome Sequences of Representative Paenibacillus Polymyxa, Bacillus cereus, Fictibacillus sp., and Brevibacillus agri Strains Isolated from Amazonian Dark Earth.</title>
        <authorList>
            <person name="Pellegrinetti T.A."/>
            <person name="Cunha I.C.M."/>
            <person name="Chaves M.G."/>
            <person name="Freitas A.S."/>
            <person name="Silva A.V.R."/>
            <person name="Tsai S.M."/>
            <person name="Mendes L.W."/>
        </authorList>
    </citation>
    <scope>NUCLEOTIDE SEQUENCE</scope>
    <source>
        <strain evidence="5">CENA-BCM004</strain>
    </source>
</reference>
<protein>
    <submittedName>
        <fullName evidence="5">Glycerate kinase</fullName>
        <ecNumber evidence="5">2.7.1.31</ecNumber>
    </submittedName>
</protein>
<proteinExistence type="inferred from homology"/>
<evidence type="ECO:0000256" key="3">
    <source>
        <dbReference type="ARBA" id="ARBA00022777"/>
    </source>
</evidence>
<keyword evidence="6" id="KW-1185">Reference proteome</keyword>
<dbReference type="EC" id="2.7.1.31" evidence="5"/>
<dbReference type="InterPro" id="IPR004381">
    <property type="entry name" value="Glycerate_kinase"/>
</dbReference>
<dbReference type="Pfam" id="PF02595">
    <property type="entry name" value="Gly_kinase"/>
    <property type="match status" value="1"/>
</dbReference>
<comment type="caution">
    <text evidence="5">The sequence shown here is derived from an EMBL/GenBank/DDBJ whole genome shotgun (WGS) entry which is preliminary data.</text>
</comment>
<sequence length="374" mass="39754">MMRIIIAPDSFKECLSAREVAISIRKGFESELPAAKVDIFPMADGGEGTMDALVYSTKGRKVEIRSTGPHGKETNSCYGVLGDEQTVVIEVANVAGLQMVIERNPLITTSYGLGEQINHALNEGYRKFIIGLGGSATNDGGMGMLQALGGIFLDKKGTMVPPNGGGLEQIHSIDLSGINPILTECELIVASDVDNVLCGPSGASHVFGPQKGATPEDVVRLDFGLKHYADLLERTLGGSMQNEAGAGAAGGLGFAFLVLGAQIQSGAKIVAEAMELEHQIKSADWVVTGEGKSDFQSLYGKVPIYVAKIAERYNAKPLLISGSLGRGYEQLYDYFISCQSITNGPMSLQDAINNGKQLLINTSRDVARLIKLIK</sequence>
<evidence type="ECO:0000313" key="6">
    <source>
        <dbReference type="Proteomes" id="UP001168694"/>
    </source>
</evidence>
<dbReference type="EMBL" id="JAUHLN010000001">
    <property type="protein sequence ID" value="MDN4072850.1"/>
    <property type="molecule type" value="Genomic_DNA"/>
</dbReference>
<dbReference type="SUPFAM" id="SSF110738">
    <property type="entry name" value="Glycerate kinase I"/>
    <property type="match status" value="1"/>
</dbReference>
<dbReference type="NCBIfam" id="TIGR00045">
    <property type="entry name" value="glycerate kinase"/>
    <property type="match status" value="1"/>
</dbReference>
<dbReference type="Proteomes" id="UP001168694">
    <property type="component" value="Unassembled WGS sequence"/>
</dbReference>
<dbReference type="InterPro" id="IPR018197">
    <property type="entry name" value="Glycerate_kinase_RE-like"/>
</dbReference>
<dbReference type="PANTHER" id="PTHR21599">
    <property type="entry name" value="GLYCERATE KINASE"/>
    <property type="match status" value="1"/>
</dbReference>
<keyword evidence="3 4" id="KW-0418">Kinase</keyword>
<evidence type="ECO:0000256" key="4">
    <source>
        <dbReference type="PIRNR" id="PIRNR006078"/>
    </source>
</evidence>